<dbReference type="KEGG" id="fwa:DCMF_17275"/>
<accession>A0A3G1KV14</accession>
<feature type="transmembrane region" description="Helical" evidence="5">
    <location>
        <begin position="66"/>
        <end position="88"/>
    </location>
</feature>
<dbReference type="OrthoDB" id="5523261at2"/>
<keyword evidence="7" id="KW-1185">Reference proteome</keyword>
<comment type="subcellular location">
    <subcellularLocation>
        <location evidence="1">Membrane</location>
        <topology evidence="1">Multi-pass membrane protein</topology>
    </subcellularLocation>
</comment>
<dbReference type="GO" id="GO:0016020">
    <property type="term" value="C:membrane"/>
    <property type="evidence" value="ECO:0007669"/>
    <property type="project" value="UniProtKB-SubCell"/>
</dbReference>
<evidence type="ECO:0000313" key="7">
    <source>
        <dbReference type="Proteomes" id="UP000323521"/>
    </source>
</evidence>
<evidence type="ECO:0000256" key="5">
    <source>
        <dbReference type="SAM" id="Phobius"/>
    </source>
</evidence>
<evidence type="ECO:0000256" key="2">
    <source>
        <dbReference type="ARBA" id="ARBA00022692"/>
    </source>
</evidence>
<evidence type="ECO:0000256" key="4">
    <source>
        <dbReference type="ARBA" id="ARBA00023136"/>
    </source>
</evidence>
<feature type="transmembrane region" description="Helical" evidence="5">
    <location>
        <begin position="6"/>
        <end position="25"/>
    </location>
</feature>
<dbReference type="Proteomes" id="UP000323521">
    <property type="component" value="Chromosome"/>
</dbReference>
<evidence type="ECO:0000313" key="6">
    <source>
        <dbReference type="EMBL" id="ATW26276.1"/>
    </source>
</evidence>
<dbReference type="PANTHER" id="PTHR31746">
    <property type="entry name" value="TRANSMEMBRANE PROTEIN 229 FAMILY MEMBER"/>
    <property type="match status" value="1"/>
</dbReference>
<gene>
    <name evidence="6" type="ORF">DCMF_17275</name>
</gene>
<evidence type="ECO:0000256" key="1">
    <source>
        <dbReference type="ARBA" id="ARBA00004141"/>
    </source>
</evidence>
<dbReference type="EMBL" id="CP017634">
    <property type="protein sequence ID" value="ATW26276.1"/>
    <property type="molecule type" value="Genomic_DNA"/>
</dbReference>
<keyword evidence="2 5" id="KW-0812">Transmembrane</keyword>
<dbReference type="PANTHER" id="PTHR31746:SF2">
    <property type="entry name" value="TRANSMEMBRANE PROTEIN 229A"/>
    <property type="match status" value="1"/>
</dbReference>
<dbReference type="RefSeq" id="WP_148135573.1">
    <property type="nucleotide sequence ID" value="NZ_CP017634.1"/>
</dbReference>
<keyword evidence="4 5" id="KW-0472">Membrane</keyword>
<proteinExistence type="predicted"/>
<keyword evidence="3 5" id="KW-1133">Transmembrane helix</keyword>
<evidence type="ECO:0008006" key="8">
    <source>
        <dbReference type="Google" id="ProtNLM"/>
    </source>
</evidence>
<dbReference type="InterPro" id="IPR010540">
    <property type="entry name" value="CmpB_TMEM229"/>
</dbReference>
<organism evidence="6 7">
    <name type="scientific">Formimonas warabiya</name>
    <dbReference type="NCBI Taxonomy" id="1761012"/>
    <lineage>
        <taxon>Bacteria</taxon>
        <taxon>Bacillati</taxon>
        <taxon>Bacillota</taxon>
        <taxon>Clostridia</taxon>
        <taxon>Eubacteriales</taxon>
        <taxon>Peptococcaceae</taxon>
        <taxon>Candidatus Formimonas</taxon>
    </lineage>
</organism>
<protein>
    <recommendedName>
        <fullName evidence="8">ABC-transporter type IV</fullName>
    </recommendedName>
</protein>
<dbReference type="Pfam" id="PF06541">
    <property type="entry name" value="ABC_trans_CmpB"/>
    <property type="match status" value="1"/>
</dbReference>
<sequence>MINRFVFYGIIGWCIEVIWTGLASLLRGDLRLVSRTYLWMFAIYGLAVFLEPLHERVRQYSWMVRGTVWMVVIFFIEYTTGYILDLVIGACPWNYARDASLATFRGYIRLDYAPAWFAAGLAFEKIHDYLKRIGIR</sequence>
<feature type="transmembrane region" description="Helical" evidence="5">
    <location>
        <begin position="37"/>
        <end position="54"/>
    </location>
</feature>
<dbReference type="AlphaFoldDB" id="A0A3G1KV14"/>
<reference evidence="6 7" key="1">
    <citation type="submission" date="2016-10" db="EMBL/GenBank/DDBJ databases">
        <title>Complete Genome Sequence of Peptococcaceae strain DCMF.</title>
        <authorList>
            <person name="Edwards R.J."/>
            <person name="Holland S.I."/>
            <person name="Deshpande N.P."/>
            <person name="Wong Y.K."/>
            <person name="Ertan H."/>
            <person name="Manefield M."/>
            <person name="Russell T.L."/>
            <person name="Lee M.J."/>
        </authorList>
    </citation>
    <scope>NUCLEOTIDE SEQUENCE [LARGE SCALE GENOMIC DNA]</scope>
    <source>
        <strain evidence="6 7">DCMF</strain>
    </source>
</reference>
<name>A0A3G1KV14_FORW1</name>
<evidence type="ECO:0000256" key="3">
    <source>
        <dbReference type="ARBA" id="ARBA00022989"/>
    </source>
</evidence>